<evidence type="ECO:0000313" key="3">
    <source>
        <dbReference type="Proteomes" id="UP000231019"/>
    </source>
</evidence>
<dbReference type="Pfam" id="PF12869">
    <property type="entry name" value="tRNA_anti-like"/>
    <property type="match status" value="1"/>
</dbReference>
<dbReference type="InterPro" id="IPR024422">
    <property type="entry name" value="Protein_unknown_function_OB"/>
</dbReference>
<sequence length="175" mass="19698">MKFLKGCLTIFGALFLLLVVVSIIGVAMQSPEERKKAEQQAEIEVKKSEEQEAAKEKYRQKMEATKAAEEKAKLATVTASQIIKVYDNNKLKAEQEYKGKRFIIKGFVSSIGDDFLGNPYFTFGSGEQIEIPSLQCLFKKKEADKLTKLNKGQPITVEGTIDDFSMNIIVRDCKF</sequence>
<dbReference type="AlphaFoldDB" id="A0A2M7G642"/>
<gene>
    <name evidence="2" type="ORF">COW36_09220</name>
</gene>
<organism evidence="2 3">
    <name type="scientific">bacterium (Candidatus Blackallbacteria) CG17_big_fil_post_rev_8_21_14_2_50_48_46</name>
    <dbReference type="NCBI Taxonomy" id="2014261"/>
    <lineage>
        <taxon>Bacteria</taxon>
        <taxon>Candidatus Blackallbacteria</taxon>
    </lineage>
</organism>
<accession>A0A2M7G642</accession>
<dbReference type="EMBL" id="PFFQ01000024">
    <property type="protein sequence ID" value="PIW17346.1"/>
    <property type="molecule type" value="Genomic_DNA"/>
</dbReference>
<keyword evidence="1" id="KW-0175">Coiled coil</keyword>
<evidence type="ECO:0000313" key="2">
    <source>
        <dbReference type="EMBL" id="PIW17346.1"/>
    </source>
</evidence>
<name>A0A2M7G642_9BACT</name>
<dbReference type="Proteomes" id="UP000231019">
    <property type="component" value="Unassembled WGS sequence"/>
</dbReference>
<evidence type="ECO:0000256" key="1">
    <source>
        <dbReference type="SAM" id="Coils"/>
    </source>
</evidence>
<feature type="coiled-coil region" evidence="1">
    <location>
        <begin position="34"/>
        <end position="75"/>
    </location>
</feature>
<proteinExistence type="predicted"/>
<evidence type="ECO:0008006" key="4">
    <source>
        <dbReference type="Google" id="ProtNLM"/>
    </source>
</evidence>
<protein>
    <recommendedName>
        <fullName evidence="4">tRNA_anti-like</fullName>
    </recommendedName>
</protein>
<comment type="caution">
    <text evidence="2">The sequence shown here is derived from an EMBL/GenBank/DDBJ whole genome shotgun (WGS) entry which is preliminary data.</text>
</comment>
<reference evidence="2 3" key="1">
    <citation type="submission" date="2017-09" db="EMBL/GenBank/DDBJ databases">
        <title>Depth-based differentiation of microbial function through sediment-hosted aquifers and enrichment of novel symbionts in the deep terrestrial subsurface.</title>
        <authorList>
            <person name="Probst A.J."/>
            <person name="Ladd B."/>
            <person name="Jarett J.K."/>
            <person name="Geller-Mcgrath D.E."/>
            <person name="Sieber C.M."/>
            <person name="Emerson J.B."/>
            <person name="Anantharaman K."/>
            <person name="Thomas B.C."/>
            <person name="Malmstrom R."/>
            <person name="Stieglmeier M."/>
            <person name="Klingl A."/>
            <person name="Woyke T."/>
            <person name="Ryan C.M."/>
            <person name="Banfield J.F."/>
        </authorList>
    </citation>
    <scope>NUCLEOTIDE SEQUENCE [LARGE SCALE GENOMIC DNA]</scope>
    <source>
        <strain evidence="2">CG17_big_fil_post_rev_8_21_14_2_50_48_46</strain>
    </source>
</reference>